<protein>
    <submittedName>
        <fullName evidence="5">DNA polymerase Y family protein</fullName>
    </submittedName>
</protein>
<dbReference type="InterPro" id="IPR043502">
    <property type="entry name" value="DNA/RNA_pol_sf"/>
</dbReference>
<dbReference type="EMBL" id="VOHM01000017">
    <property type="protein sequence ID" value="TWT24450.1"/>
    <property type="molecule type" value="Genomic_DNA"/>
</dbReference>
<dbReference type="OrthoDB" id="5244088at2"/>
<dbReference type="Pfam" id="PF00817">
    <property type="entry name" value="IMS"/>
    <property type="match status" value="1"/>
</dbReference>
<evidence type="ECO:0000259" key="4">
    <source>
        <dbReference type="PROSITE" id="PS50173"/>
    </source>
</evidence>
<comment type="caution">
    <text evidence="5">The sequence shown here is derived from an EMBL/GenBank/DDBJ whole genome shotgun (WGS) entry which is preliminary data.</text>
</comment>
<dbReference type="Gene3D" id="3.40.1170.60">
    <property type="match status" value="1"/>
</dbReference>
<comment type="similarity">
    <text evidence="1">Belongs to the DNA polymerase type-Y family.</text>
</comment>
<feature type="domain" description="UmuC" evidence="4">
    <location>
        <begin position="23"/>
        <end position="143"/>
    </location>
</feature>
<dbReference type="InterPro" id="IPR050356">
    <property type="entry name" value="SulA_CellDiv_inhibitor"/>
</dbReference>
<dbReference type="GO" id="GO:0006281">
    <property type="term" value="P:DNA repair"/>
    <property type="evidence" value="ECO:0007669"/>
    <property type="project" value="InterPro"/>
</dbReference>
<dbReference type="PANTHER" id="PTHR35369:SF2">
    <property type="entry name" value="BLR3025 PROTEIN"/>
    <property type="match status" value="1"/>
</dbReference>
<keyword evidence="2" id="KW-0227">DNA damage</keyword>
<evidence type="ECO:0000256" key="1">
    <source>
        <dbReference type="ARBA" id="ARBA00010945"/>
    </source>
</evidence>
<dbReference type="Gene3D" id="3.30.70.270">
    <property type="match status" value="1"/>
</dbReference>
<dbReference type="InterPro" id="IPR043128">
    <property type="entry name" value="Rev_trsase/Diguanyl_cyclase"/>
</dbReference>
<name>A0A5C5UG58_9CORY</name>
<dbReference type="Proteomes" id="UP000320791">
    <property type="component" value="Unassembled WGS sequence"/>
</dbReference>
<evidence type="ECO:0000256" key="3">
    <source>
        <dbReference type="ARBA" id="ARBA00025589"/>
    </source>
</evidence>
<dbReference type="PROSITE" id="PS50173">
    <property type="entry name" value="UMUC"/>
    <property type="match status" value="1"/>
</dbReference>
<dbReference type="PANTHER" id="PTHR35369">
    <property type="entry name" value="BLR3025 PROTEIN-RELATED"/>
    <property type="match status" value="1"/>
</dbReference>
<gene>
    <name evidence="5" type="ORF">FRX94_08250</name>
</gene>
<organism evidence="5 6">
    <name type="scientific">Corynebacterium canis</name>
    <dbReference type="NCBI Taxonomy" id="679663"/>
    <lineage>
        <taxon>Bacteria</taxon>
        <taxon>Bacillati</taxon>
        <taxon>Actinomycetota</taxon>
        <taxon>Actinomycetes</taxon>
        <taxon>Mycobacteriales</taxon>
        <taxon>Corynebacteriaceae</taxon>
        <taxon>Corynebacterium</taxon>
    </lineage>
</organism>
<comment type="function">
    <text evidence="3">Poorly processive, error-prone DNA polymerase involved in untargeted mutagenesis. Copies undamaged DNA at stalled replication forks, which arise in vivo from mismatched or misaligned primer ends. These misaligned primers can be extended by PolIV. Exhibits no 3'-5' exonuclease (proofreading) activity. May be involved in translesional synthesis, in conjunction with the beta clamp from PolIII.</text>
</comment>
<dbReference type="AlphaFoldDB" id="A0A5C5UG58"/>
<keyword evidence="6" id="KW-1185">Reference proteome</keyword>
<reference evidence="5 6" key="1">
    <citation type="submission" date="2019-08" db="EMBL/GenBank/DDBJ databases">
        <authorList>
            <person name="Lei W."/>
        </authorList>
    </citation>
    <scope>NUCLEOTIDE SEQUENCE [LARGE SCALE GENOMIC DNA]</scope>
    <source>
        <strain evidence="5 6">CCUG 58627</strain>
    </source>
</reference>
<dbReference type="InterPro" id="IPR001126">
    <property type="entry name" value="UmuC"/>
</dbReference>
<dbReference type="RefSeq" id="WP_146324657.1">
    <property type="nucleotide sequence ID" value="NZ_BAABLR010000008.1"/>
</dbReference>
<evidence type="ECO:0000313" key="5">
    <source>
        <dbReference type="EMBL" id="TWT24450.1"/>
    </source>
</evidence>
<dbReference type="CDD" id="cd03468">
    <property type="entry name" value="PolY_like"/>
    <property type="match status" value="1"/>
</dbReference>
<dbReference type="SUPFAM" id="SSF56672">
    <property type="entry name" value="DNA/RNA polymerases"/>
    <property type="match status" value="1"/>
</dbReference>
<accession>A0A5C5UG58</accession>
<proteinExistence type="inferred from homology"/>
<evidence type="ECO:0000313" key="6">
    <source>
        <dbReference type="Proteomes" id="UP000320791"/>
    </source>
</evidence>
<evidence type="ECO:0000256" key="2">
    <source>
        <dbReference type="ARBA" id="ARBA00022763"/>
    </source>
</evidence>
<sequence>MRFLVLWFPDWPVQALPDQAECVAVARAGEVWVCSHGARQAGVRRGVRVRHAQALCPRLEVVAEDQRRDAEAFEQVVAALDDFAAGVEVLRPGLVAVDARAAAKYHGSEDRAVELLVDAAALRGVDSCAGVADEITTAIIAARTPALVPAGASQGFLRQQPLRILAAEEALAADKGTVQTLSELGLRTLGDVADIGPRDMVARFGAAGEHIYRLSVGQTQRRIAPSLPGVYLPVHYRPEEPMVRVDAAAFAGRQLAHELHTKLEYYGVACQRLCIRAEFGDGESLERIWRTRETLSESGMADRVRWQLDGWLAGGASKSEEGGIVALTLDPLEVSAPDTAGLWGDARPEERIKRVIERVQATLGPDRVLQPVLAGGRGVARRVQFAPYGEPVTHAPQWNGALPGPHPARLMDGKVTLVDAAGATVEIDEESLLSAVPAVLQVRGKRHEVTAWAGPWPEGTRARLQVVAGGNAYLVCWVAGGWRAEASYA</sequence>